<protein>
    <submittedName>
        <fullName evidence="1">Uncharacterized protein</fullName>
    </submittedName>
</protein>
<reference evidence="1" key="1">
    <citation type="journal article" date="2013" name="J. Plant Res.">
        <title>Effect of fungi and light on seed germination of three Opuntia species from semiarid lands of central Mexico.</title>
        <authorList>
            <person name="Delgado-Sanchez P."/>
            <person name="Jimenez-Bremont J.F."/>
            <person name="Guerrero-Gonzalez Mde L."/>
            <person name="Flores J."/>
        </authorList>
    </citation>
    <scope>NUCLEOTIDE SEQUENCE</scope>
    <source>
        <tissue evidence="1">Cladode</tissue>
    </source>
</reference>
<proteinExistence type="predicted"/>
<dbReference type="EMBL" id="GISG01254870">
    <property type="protein sequence ID" value="MBA4672306.1"/>
    <property type="molecule type" value="Transcribed_RNA"/>
</dbReference>
<accession>A0A7C9EQV5</accession>
<organism evidence="1">
    <name type="scientific">Opuntia streptacantha</name>
    <name type="common">Prickly pear cactus</name>
    <name type="synonym">Opuntia cardona</name>
    <dbReference type="NCBI Taxonomy" id="393608"/>
    <lineage>
        <taxon>Eukaryota</taxon>
        <taxon>Viridiplantae</taxon>
        <taxon>Streptophyta</taxon>
        <taxon>Embryophyta</taxon>
        <taxon>Tracheophyta</taxon>
        <taxon>Spermatophyta</taxon>
        <taxon>Magnoliopsida</taxon>
        <taxon>eudicotyledons</taxon>
        <taxon>Gunneridae</taxon>
        <taxon>Pentapetalae</taxon>
        <taxon>Caryophyllales</taxon>
        <taxon>Cactineae</taxon>
        <taxon>Cactaceae</taxon>
        <taxon>Opuntioideae</taxon>
        <taxon>Opuntia</taxon>
    </lineage>
</organism>
<dbReference type="AlphaFoldDB" id="A0A7C9EQV5"/>
<name>A0A7C9EQV5_OPUST</name>
<reference evidence="1" key="2">
    <citation type="submission" date="2020-07" db="EMBL/GenBank/DDBJ databases">
        <authorList>
            <person name="Vera ALvarez R."/>
            <person name="Arias-Moreno D.M."/>
            <person name="Jimenez-Jacinto V."/>
            <person name="Jimenez-Bremont J.F."/>
            <person name="Swaminathan K."/>
            <person name="Moose S.P."/>
            <person name="Guerrero-Gonzalez M.L."/>
            <person name="Marino-Ramirez L."/>
            <person name="Landsman D."/>
            <person name="Rodriguez-Kessler M."/>
            <person name="Delgado-Sanchez P."/>
        </authorList>
    </citation>
    <scope>NUCLEOTIDE SEQUENCE</scope>
    <source>
        <tissue evidence="1">Cladode</tissue>
    </source>
</reference>
<sequence length="121" mass="13687">MMSDKRSEWQDRRWHVLLANKQNIAPPKKAKNGQRVIGLPARGAIMFAKSSVMLRRTQTSVWFLLKCSGKQLERTSTMCQLDSDGSICIEGNDVFSSSRSLYRADMFGSEGRQPKRSSGRC</sequence>
<evidence type="ECO:0000313" key="1">
    <source>
        <dbReference type="EMBL" id="MBA4672306.1"/>
    </source>
</evidence>